<comment type="caution">
    <text evidence="2">The sequence shown here is derived from an EMBL/GenBank/DDBJ whole genome shotgun (WGS) entry which is preliminary data.</text>
</comment>
<dbReference type="InterPro" id="IPR029061">
    <property type="entry name" value="THDP-binding"/>
</dbReference>
<dbReference type="Pfam" id="PF00456">
    <property type="entry name" value="Transketolase_N"/>
    <property type="match status" value="1"/>
</dbReference>
<accession>A0A0F9CF76</accession>
<dbReference type="Pfam" id="PF02779">
    <property type="entry name" value="Transket_pyr"/>
    <property type="match status" value="1"/>
</dbReference>
<reference evidence="2" key="1">
    <citation type="journal article" date="2015" name="Nature">
        <title>Complex archaea that bridge the gap between prokaryotes and eukaryotes.</title>
        <authorList>
            <person name="Spang A."/>
            <person name="Saw J.H."/>
            <person name="Jorgensen S.L."/>
            <person name="Zaremba-Niedzwiedzka K."/>
            <person name="Martijn J."/>
            <person name="Lind A.E."/>
            <person name="van Eijk R."/>
            <person name="Schleper C."/>
            <person name="Guy L."/>
            <person name="Ettema T.J."/>
        </authorList>
    </citation>
    <scope>NUCLEOTIDE SEQUENCE</scope>
</reference>
<evidence type="ECO:0000313" key="2">
    <source>
        <dbReference type="EMBL" id="KKL25087.1"/>
    </source>
</evidence>
<dbReference type="SUPFAM" id="SSF52518">
    <property type="entry name" value="Thiamin diphosphate-binding fold (THDP-binding)"/>
    <property type="match status" value="2"/>
</dbReference>
<dbReference type="CDD" id="cd07033">
    <property type="entry name" value="TPP_PYR_DXS_TK_like"/>
    <property type="match status" value="1"/>
</dbReference>
<dbReference type="InterPro" id="IPR051157">
    <property type="entry name" value="PDH/Transketolase"/>
</dbReference>
<sequence length="375" mass="41090">DAVAQYAVLIAHGLLDEEQIHNFRVEGGLPGHPTVDIPGVRANTGSLGMGLSKALGFAINSDRTVFVLLGDGEMMEGQNWEAILAINESRTKNIIAIVDVNNFSQDGLADLGYQGIRSMFRSAGWQAIDVHNGNDYFELEQGLKLALKTPDSGPWVVMLRTQKGSGIAEFAGTAGSHFGTVKNYKTAFEDLYDKLPLDTEYVETDYEPIPPDYPPHILNEAFGLAVAELMSKDGRIVFVGIDTMEDLNVGHLKNLFPNRVFDFGIAEQNAISFASAQALLGKKPIVATYACFLRRGFEQIYNQVTEGTNVTYVGTMAGPLHPSGPGISHESLDDDKYMGNLMPYHQIEPDSPNYVKTQLELALKTEGPVYVRLMQ</sequence>
<organism evidence="2">
    <name type="scientific">marine sediment metagenome</name>
    <dbReference type="NCBI Taxonomy" id="412755"/>
    <lineage>
        <taxon>unclassified sequences</taxon>
        <taxon>metagenomes</taxon>
        <taxon>ecological metagenomes</taxon>
    </lineage>
</organism>
<feature type="non-terminal residue" evidence="2">
    <location>
        <position position="1"/>
    </location>
</feature>
<feature type="domain" description="Transketolase-like pyrimidine-binding" evidence="1">
    <location>
        <begin position="216"/>
        <end position="375"/>
    </location>
</feature>
<dbReference type="PANTHER" id="PTHR43825:SF1">
    <property type="entry name" value="TRANSKETOLASE-LIKE PYRIMIDINE-BINDING DOMAIN-CONTAINING PROTEIN"/>
    <property type="match status" value="1"/>
</dbReference>
<dbReference type="AlphaFoldDB" id="A0A0F9CF76"/>
<dbReference type="EMBL" id="LAZR01036347">
    <property type="protein sequence ID" value="KKL25087.1"/>
    <property type="molecule type" value="Genomic_DNA"/>
</dbReference>
<dbReference type="PANTHER" id="PTHR43825">
    <property type="entry name" value="PYRUVATE DEHYDROGENASE E1 COMPONENT"/>
    <property type="match status" value="1"/>
</dbReference>
<proteinExistence type="predicted"/>
<dbReference type="SMART" id="SM00861">
    <property type="entry name" value="Transket_pyr"/>
    <property type="match status" value="1"/>
</dbReference>
<gene>
    <name evidence="2" type="ORF">LCGC14_2408840</name>
</gene>
<name>A0A0F9CF76_9ZZZZ</name>
<dbReference type="Gene3D" id="3.40.50.970">
    <property type="match status" value="2"/>
</dbReference>
<protein>
    <recommendedName>
        <fullName evidence="1">Transketolase-like pyrimidine-binding domain-containing protein</fullName>
    </recommendedName>
</protein>
<evidence type="ECO:0000259" key="1">
    <source>
        <dbReference type="SMART" id="SM00861"/>
    </source>
</evidence>
<dbReference type="InterPro" id="IPR005474">
    <property type="entry name" value="Transketolase_N"/>
</dbReference>
<dbReference type="InterPro" id="IPR005475">
    <property type="entry name" value="Transketolase-like_Pyr-bd"/>
</dbReference>